<dbReference type="Proteomes" id="UP000824890">
    <property type="component" value="Unassembled WGS sequence"/>
</dbReference>
<organism evidence="1 2">
    <name type="scientific">Brassica napus</name>
    <name type="common">Rape</name>
    <dbReference type="NCBI Taxonomy" id="3708"/>
    <lineage>
        <taxon>Eukaryota</taxon>
        <taxon>Viridiplantae</taxon>
        <taxon>Streptophyta</taxon>
        <taxon>Embryophyta</taxon>
        <taxon>Tracheophyta</taxon>
        <taxon>Spermatophyta</taxon>
        <taxon>Magnoliopsida</taxon>
        <taxon>eudicotyledons</taxon>
        <taxon>Gunneridae</taxon>
        <taxon>Pentapetalae</taxon>
        <taxon>rosids</taxon>
        <taxon>malvids</taxon>
        <taxon>Brassicales</taxon>
        <taxon>Brassicaceae</taxon>
        <taxon>Brassiceae</taxon>
        <taxon>Brassica</taxon>
    </lineage>
</organism>
<evidence type="ECO:0000313" key="2">
    <source>
        <dbReference type="Proteomes" id="UP000824890"/>
    </source>
</evidence>
<name>A0ABQ8DM51_BRANA</name>
<gene>
    <name evidence="1" type="ORF">HID58_015283</name>
</gene>
<reference evidence="1 2" key="1">
    <citation type="submission" date="2021-05" db="EMBL/GenBank/DDBJ databases">
        <title>Genome Assembly of Synthetic Allotetraploid Brassica napus Reveals Homoeologous Exchanges between Subgenomes.</title>
        <authorList>
            <person name="Davis J.T."/>
        </authorList>
    </citation>
    <scope>NUCLEOTIDE SEQUENCE [LARGE SCALE GENOMIC DNA]</scope>
    <source>
        <strain evidence="2">cv. Da-Ae</strain>
        <tissue evidence="1">Seedling</tissue>
    </source>
</reference>
<comment type="caution">
    <text evidence="1">The sequence shown here is derived from an EMBL/GenBank/DDBJ whole genome shotgun (WGS) entry which is preliminary data.</text>
</comment>
<dbReference type="PANTHER" id="PTHR48204">
    <property type="entry name" value="OS07G0265100 PROTEIN"/>
    <property type="match status" value="1"/>
</dbReference>
<keyword evidence="2" id="KW-1185">Reference proteome</keyword>
<dbReference type="EMBL" id="JAGKQM010000004">
    <property type="protein sequence ID" value="KAH0929556.1"/>
    <property type="molecule type" value="Genomic_DNA"/>
</dbReference>
<sequence length="171" mass="18968">CPPYICYLSIGGRLYLSSRKERWNRQPPQKNAPPDAFSLTAVTAGVDEWKEPSDEALAGGRGMFCVVPLGKTLFQTASQSINSAVKIIDMKLQKWQNPMHNPSSSVVDSNGDSGRSVTKLLQMDQGKRRRRSFSEQKGFPPAAAAAAACLTYHHLQSLDFFSQFLRQSCTR</sequence>
<evidence type="ECO:0000313" key="1">
    <source>
        <dbReference type="EMBL" id="KAH0929556.1"/>
    </source>
</evidence>
<protein>
    <submittedName>
        <fullName evidence="1">Uncharacterized protein</fullName>
    </submittedName>
</protein>
<proteinExistence type="predicted"/>
<accession>A0ABQ8DM51</accession>
<feature type="non-terminal residue" evidence="1">
    <location>
        <position position="1"/>
    </location>
</feature>
<dbReference type="PANTHER" id="PTHR48204:SF1">
    <property type="entry name" value="OS07G0265100 PROTEIN"/>
    <property type="match status" value="1"/>
</dbReference>